<dbReference type="Proteomes" id="UP000823632">
    <property type="component" value="Unassembled WGS sequence"/>
</dbReference>
<evidence type="ECO:0000313" key="1">
    <source>
        <dbReference type="EMBL" id="MBO8429781.1"/>
    </source>
</evidence>
<organism evidence="1 2">
    <name type="scientific">Candidatus Scatousia excrementipullorum</name>
    <dbReference type="NCBI Taxonomy" id="2840936"/>
    <lineage>
        <taxon>Bacteria</taxon>
        <taxon>Candidatus Scatousia</taxon>
    </lineage>
</organism>
<accession>A0A9D9DNR5</accession>
<protein>
    <submittedName>
        <fullName evidence="1">Uncharacterized protein</fullName>
    </submittedName>
</protein>
<dbReference type="AlphaFoldDB" id="A0A9D9DNR5"/>
<proteinExistence type="predicted"/>
<name>A0A9D9DNR5_9BACT</name>
<dbReference type="EMBL" id="JADIND010000003">
    <property type="protein sequence ID" value="MBO8429781.1"/>
    <property type="molecule type" value="Genomic_DNA"/>
</dbReference>
<evidence type="ECO:0000313" key="2">
    <source>
        <dbReference type="Proteomes" id="UP000823632"/>
    </source>
</evidence>
<reference evidence="1" key="2">
    <citation type="journal article" date="2021" name="PeerJ">
        <title>Extensive microbial diversity within the chicken gut microbiome revealed by metagenomics and culture.</title>
        <authorList>
            <person name="Gilroy R."/>
            <person name="Ravi A."/>
            <person name="Getino M."/>
            <person name="Pursley I."/>
            <person name="Horton D.L."/>
            <person name="Alikhan N.F."/>
            <person name="Baker D."/>
            <person name="Gharbi K."/>
            <person name="Hall N."/>
            <person name="Watson M."/>
            <person name="Adriaenssens E.M."/>
            <person name="Foster-Nyarko E."/>
            <person name="Jarju S."/>
            <person name="Secka A."/>
            <person name="Antonio M."/>
            <person name="Oren A."/>
            <person name="Chaudhuri R.R."/>
            <person name="La Ragione R."/>
            <person name="Hildebrand F."/>
            <person name="Pallen M.J."/>
        </authorList>
    </citation>
    <scope>NUCLEOTIDE SEQUENCE</scope>
    <source>
        <strain evidence="1">10192</strain>
    </source>
</reference>
<comment type="caution">
    <text evidence="1">The sequence shown here is derived from an EMBL/GenBank/DDBJ whole genome shotgun (WGS) entry which is preliminary data.</text>
</comment>
<reference evidence="1" key="1">
    <citation type="submission" date="2020-10" db="EMBL/GenBank/DDBJ databases">
        <authorList>
            <person name="Gilroy R."/>
        </authorList>
    </citation>
    <scope>NUCLEOTIDE SEQUENCE</scope>
    <source>
        <strain evidence="1">10192</strain>
    </source>
</reference>
<sequence length="123" mass="14125">MKTQRIDTPSFGTLHPSQDMSKSLYKAIKNSPVIKSFGDSFNGTISCEPFFSSRNPNKIKYALRVSDLEPLKFLEKLKNKFKFPQNKIDTMLLKTEAVNEEEFAAAIQKEPADSLFKIYNRKK</sequence>
<gene>
    <name evidence="1" type="ORF">IAC76_00170</name>
</gene>